<dbReference type="RefSeq" id="WP_283713719.1">
    <property type="nucleotide sequence ID" value="NZ_JASJEW010000006.1"/>
</dbReference>
<comment type="caution">
    <text evidence="2">The sequence shown here is derived from an EMBL/GenBank/DDBJ whole genome shotgun (WGS) entry which is preliminary data.</text>
</comment>
<dbReference type="CDD" id="cd04301">
    <property type="entry name" value="NAT_SF"/>
    <property type="match status" value="1"/>
</dbReference>
<proteinExistence type="predicted"/>
<dbReference type="Gene3D" id="3.40.630.30">
    <property type="match status" value="1"/>
</dbReference>
<accession>A0ABT6ZLS2</accession>
<name>A0ABT6ZLS2_9ACTN</name>
<dbReference type="InterPro" id="IPR000182">
    <property type="entry name" value="GNAT_dom"/>
</dbReference>
<dbReference type="EMBL" id="JASJEX010000002">
    <property type="protein sequence ID" value="MDJ1129493.1"/>
    <property type="molecule type" value="Genomic_DNA"/>
</dbReference>
<dbReference type="InterPro" id="IPR016181">
    <property type="entry name" value="Acyl_CoA_acyltransferase"/>
</dbReference>
<organism evidence="2 3">
    <name type="scientific">Kribbibacterium absianum</name>
    <dbReference type="NCBI Taxonomy" id="3044210"/>
    <lineage>
        <taxon>Bacteria</taxon>
        <taxon>Bacillati</taxon>
        <taxon>Actinomycetota</taxon>
        <taxon>Coriobacteriia</taxon>
        <taxon>Coriobacteriales</taxon>
        <taxon>Kribbibacteriaceae</taxon>
        <taxon>Kribbibacterium</taxon>
    </lineage>
</organism>
<protein>
    <submittedName>
        <fullName evidence="2">GNAT family N-acetyltransferase</fullName>
    </submittedName>
</protein>
<evidence type="ECO:0000313" key="3">
    <source>
        <dbReference type="Proteomes" id="UP001431693"/>
    </source>
</evidence>
<keyword evidence="3" id="KW-1185">Reference proteome</keyword>
<evidence type="ECO:0000313" key="2">
    <source>
        <dbReference type="EMBL" id="MDJ1129493.1"/>
    </source>
</evidence>
<sequence length="198" mass="22253">MTTIDPRFDYCELLLQHDNPAQVPAPSLPEGYAVASDPLAYRDAWVALMGELRFPGDLDEHRAHWAAMTETDPELFSRYSAFVVDEQGDLAATCSLWPGRHFSPERLRIHWVMTSPSHQRKGLARVAVAECCRRFAADKPGEPLYLSTQAQSWPAIRLYESMGFAPYEGAWSDRTAEQSAADWAEARRLVREVAGAEV</sequence>
<dbReference type="SUPFAM" id="SSF55729">
    <property type="entry name" value="Acyl-CoA N-acyltransferases (Nat)"/>
    <property type="match status" value="1"/>
</dbReference>
<dbReference type="Pfam" id="PF00583">
    <property type="entry name" value="Acetyltransf_1"/>
    <property type="match status" value="1"/>
</dbReference>
<gene>
    <name evidence="2" type="ORF">QJ043_05290</name>
</gene>
<evidence type="ECO:0000259" key="1">
    <source>
        <dbReference type="PROSITE" id="PS51186"/>
    </source>
</evidence>
<dbReference type="PROSITE" id="PS51186">
    <property type="entry name" value="GNAT"/>
    <property type="match status" value="1"/>
</dbReference>
<feature type="domain" description="N-acetyltransferase" evidence="1">
    <location>
        <begin position="32"/>
        <end position="185"/>
    </location>
</feature>
<reference evidence="2" key="1">
    <citation type="submission" date="2023-05" db="EMBL/GenBank/DDBJ databases">
        <title>[olsenella] sp. nov., isolated from a pig farm feces dump.</title>
        <authorList>
            <person name="Chang Y.-H."/>
        </authorList>
    </citation>
    <scope>NUCLEOTIDE SEQUENCE</scope>
    <source>
        <strain evidence="2">YH-ols2217</strain>
    </source>
</reference>
<dbReference type="Proteomes" id="UP001431693">
    <property type="component" value="Unassembled WGS sequence"/>
</dbReference>